<comment type="caution">
    <text evidence="1">The sequence shown here is derived from an EMBL/GenBank/DDBJ whole genome shotgun (WGS) entry which is preliminary data.</text>
</comment>
<proteinExistence type="predicted"/>
<dbReference type="RefSeq" id="WP_408084981.1">
    <property type="nucleotide sequence ID" value="NZ_JBELPZ010000009.1"/>
</dbReference>
<protein>
    <submittedName>
        <fullName evidence="1">Uncharacterized protein</fullName>
    </submittedName>
</protein>
<evidence type="ECO:0000313" key="1">
    <source>
        <dbReference type="EMBL" id="MFL9844724.1"/>
    </source>
</evidence>
<name>A0ABW8YWM6_9FLAO</name>
<accession>A0ABW8YWM6</accession>
<evidence type="ECO:0000313" key="2">
    <source>
        <dbReference type="Proteomes" id="UP001629156"/>
    </source>
</evidence>
<dbReference type="Proteomes" id="UP001629156">
    <property type="component" value="Unassembled WGS sequence"/>
</dbReference>
<dbReference type="EMBL" id="JBELPZ010000009">
    <property type="protein sequence ID" value="MFL9844724.1"/>
    <property type="molecule type" value="Genomic_DNA"/>
</dbReference>
<keyword evidence="2" id="KW-1185">Reference proteome</keyword>
<sequence>MPYIIYDKVSTAQMRLQILTDDAVTAGYLPEGVAYHPLIIHPTDDKAAIWYENVQGVTNHDGTTLVAPVNFEGLFTGQELARQVDILPEDWNFN</sequence>
<organism evidence="1 2">
    <name type="scientific">Flavobacterium rhizosphaerae</name>
    <dbReference type="NCBI Taxonomy" id="3163298"/>
    <lineage>
        <taxon>Bacteria</taxon>
        <taxon>Pseudomonadati</taxon>
        <taxon>Bacteroidota</taxon>
        <taxon>Flavobacteriia</taxon>
        <taxon>Flavobacteriales</taxon>
        <taxon>Flavobacteriaceae</taxon>
        <taxon>Flavobacterium</taxon>
    </lineage>
</organism>
<gene>
    <name evidence="1" type="ORF">ABS766_09880</name>
</gene>
<reference evidence="1 2" key="1">
    <citation type="submission" date="2024-06" db="EMBL/GenBank/DDBJ databases">
        <authorList>
            <person name="Kaempfer P."/>
            <person name="Viver T."/>
        </authorList>
    </citation>
    <scope>NUCLEOTIDE SEQUENCE [LARGE SCALE GENOMIC DNA]</scope>
    <source>
        <strain evidence="1 2">ST-119</strain>
    </source>
</reference>